<keyword evidence="13" id="KW-1185">Reference proteome</keyword>
<feature type="compositionally biased region" description="Acidic residues" evidence="11">
    <location>
        <begin position="74"/>
        <end position="99"/>
    </location>
</feature>
<feature type="region of interest" description="Disordered" evidence="11">
    <location>
        <begin position="1"/>
        <end position="197"/>
    </location>
</feature>
<feature type="compositionally biased region" description="Basic and acidic residues" evidence="11">
    <location>
        <begin position="336"/>
        <end position="366"/>
    </location>
</feature>
<evidence type="ECO:0000256" key="6">
    <source>
        <dbReference type="ARBA" id="ARBA00023242"/>
    </source>
</evidence>
<dbReference type="PANTHER" id="PTHR21738:SF0">
    <property type="entry name" value="RIBOSOMAL RNA PROCESSING PROTEIN 36 HOMOLOG"/>
    <property type="match status" value="1"/>
</dbReference>
<keyword evidence="6 9" id="KW-0539">Nucleus</keyword>
<evidence type="ECO:0000256" key="7">
    <source>
        <dbReference type="ARBA" id="ARBA00023274"/>
    </source>
</evidence>
<feature type="region of interest" description="Disordered" evidence="11">
    <location>
        <begin position="329"/>
        <end position="384"/>
    </location>
</feature>
<dbReference type="PANTHER" id="PTHR21738">
    <property type="entry name" value="RIBOSOMAL RNA PROCESSING PROTEIN 36 HOMOLOG"/>
    <property type="match status" value="1"/>
</dbReference>
<organism evidence="12 13">
    <name type="scientific">Hohenbuehelia grisea</name>
    <dbReference type="NCBI Taxonomy" id="104357"/>
    <lineage>
        <taxon>Eukaryota</taxon>
        <taxon>Fungi</taxon>
        <taxon>Dikarya</taxon>
        <taxon>Basidiomycota</taxon>
        <taxon>Agaricomycotina</taxon>
        <taxon>Agaricomycetes</taxon>
        <taxon>Agaricomycetidae</taxon>
        <taxon>Agaricales</taxon>
        <taxon>Pleurotineae</taxon>
        <taxon>Pleurotaceae</taxon>
        <taxon>Hohenbuehelia</taxon>
    </lineage>
</organism>
<evidence type="ECO:0000256" key="9">
    <source>
        <dbReference type="RuleBase" id="RU368027"/>
    </source>
</evidence>
<evidence type="ECO:0000256" key="4">
    <source>
        <dbReference type="ARBA" id="ARBA00022552"/>
    </source>
</evidence>
<evidence type="ECO:0000313" key="13">
    <source>
        <dbReference type="Proteomes" id="UP001556367"/>
    </source>
</evidence>
<accession>A0ABR3J6V1</accession>
<name>A0ABR3J6V1_9AGAR</name>
<evidence type="ECO:0000256" key="11">
    <source>
        <dbReference type="SAM" id="MobiDB-lite"/>
    </source>
</evidence>
<reference evidence="13" key="1">
    <citation type="submission" date="2024-06" db="EMBL/GenBank/DDBJ databases">
        <title>Multi-omics analyses provide insights into the biosynthesis of the anticancer antibiotic pleurotin in Hohenbuehelia grisea.</title>
        <authorList>
            <person name="Weaver J.A."/>
            <person name="Alberti F."/>
        </authorList>
    </citation>
    <scope>NUCLEOTIDE SEQUENCE [LARGE SCALE GENOMIC DNA]</scope>
    <source>
        <strain evidence="13">T-177</strain>
    </source>
</reference>
<comment type="subcellular location">
    <subcellularLocation>
        <location evidence="1 9">Nucleus</location>
        <location evidence="1 9">Nucleolus</location>
    </subcellularLocation>
</comment>
<feature type="coiled-coil region" evidence="10">
    <location>
        <begin position="254"/>
        <end position="281"/>
    </location>
</feature>
<proteinExistence type="inferred from homology"/>
<protein>
    <recommendedName>
        <fullName evidence="9">rRNA biogenesis protein RRP36</fullName>
    </recommendedName>
</protein>
<dbReference type="Proteomes" id="UP001556367">
    <property type="component" value="Unassembled WGS sequence"/>
</dbReference>
<comment type="function">
    <text evidence="8 9">Component of the 90S pre-ribosome involved in the maturation of rRNAs. Required for early cleavages of the pre-RNAs in the 40S ribosomal subunit maturation pathway.</text>
</comment>
<evidence type="ECO:0000256" key="3">
    <source>
        <dbReference type="ARBA" id="ARBA00022517"/>
    </source>
</evidence>
<gene>
    <name evidence="12" type="ORF">HGRIS_007966</name>
</gene>
<dbReference type="EMBL" id="JASNQZ010000011">
    <property type="protein sequence ID" value="KAL0951248.1"/>
    <property type="molecule type" value="Genomic_DNA"/>
</dbReference>
<keyword evidence="7 9" id="KW-0687">Ribonucleoprotein</keyword>
<evidence type="ECO:0000256" key="5">
    <source>
        <dbReference type="ARBA" id="ARBA00023054"/>
    </source>
</evidence>
<feature type="compositionally biased region" description="Low complexity" evidence="11">
    <location>
        <begin position="116"/>
        <end position="130"/>
    </location>
</feature>
<evidence type="ECO:0000313" key="12">
    <source>
        <dbReference type="EMBL" id="KAL0951248.1"/>
    </source>
</evidence>
<sequence length="384" mass="43081">MPRRPRAGPSKSRPSEISKGKRPAKPAHKPAEASGSEASGLDDEAETFEGFNFDEAKDDAMNDDLDGPRVAQWIDEDELEQNSSDADSESDAGEEGAEEPDLKSLQDNLGSLPLGALRRAQRTLAQATVDSDSDKNDSDGDSDEDGPPAKQDTTERKPEWTSKPSVKPTKRSSKHAPTEVTSKRPVTRNRQVVEVQKLEARDPRFLPLAGEFDASKFQQQYGFLAKNRVSELHTLRDSLKRARKLLSSTPRDQRAEREAEIGRLELAIKRAESAVNRDKREKIDQAALAKVTKEEKEKRQQGKQGWWLKDSEKKELLVRARYEALAAEGGRQAVKKAIEKKQLKISQKEKKSRPFREERGGRDIPPHKRRADGQHASSKRRKLA</sequence>
<evidence type="ECO:0000256" key="10">
    <source>
        <dbReference type="SAM" id="Coils"/>
    </source>
</evidence>
<evidence type="ECO:0000256" key="2">
    <source>
        <dbReference type="ARBA" id="ARBA00009418"/>
    </source>
</evidence>
<keyword evidence="3 9" id="KW-0690">Ribosome biogenesis</keyword>
<comment type="subunit">
    <text evidence="9">Associates with 90S and pre-40S pre-ribosomal particles.</text>
</comment>
<comment type="caution">
    <text evidence="12">The sequence shown here is derived from an EMBL/GenBank/DDBJ whole genome shotgun (WGS) entry which is preliminary data.</text>
</comment>
<evidence type="ECO:0000256" key="8">
    <source>
        <dbReference type="ARBA" id="ARBA00025053"/>
    </source>
</evidence>
<comment type="similarity">
    <text evidence="2 9">Belongs to the RRP36 family.</text>
</comment>
<keyword evidence="4 9" id="KW-0698">rRNA processing</keyword>
<dbReference type="Pfam" id="PF06102">
    <property type="entry name" value="RRP36"/>
    <property type="match status" value="1"/>
</dbReference>
<dbReference type="InterPro" id="IPR009292">
    <property type="entry name" value="RRP36"/>
</dbReference>
<keyword evidence="5 10" id="KW-0175">Coiled coil</keyword>
<evidence type="ECO:0000256" key="1">
    <source>
        <dbReference type="ARBA" id="ARBA00004604"/>
    </source>
</evidence>